<feature type="signal peptide" evidence="1">
    <location>
        <begin position="1"/>
        <end position="29"/>
    </location>
</feature>
<organism evidence="2 3">
    <name type="scientific">Rhizobium hainanense</name>
    <dbReference type="NCBI Taxonomy" id="52131"/>
    <lineage>
        <taxon>Bacteria</taxon>
        <taxon>Pseudomonadati</taxon>
        <taxon>Pseudomonadota</taxon>
        <taxon>Alphaproteobacteria</taxon>
        <taxon>Hyphomicrobiales</taxon>
        <taxon>Rhizobiaceae</taxon>
        <taxon>Rhizobium/Agrobacterium group</taxon>
        <taxon>Rhizobium</taxon>
    </lineage>
</organism>
<evidence type="ECO:0000313" key="2">
    <source>
        <dbReference type="EMBL" id="SCB33683.1"/>
    </source>
</evidence>
<evidence type="ECO:0000256" key="1">
    <source>
        <dbReference type="SAM" id="SignalP"/>
    </source>
</evidence>
<gene>
    <name evidence="2" type="ORF">GA0061100_11018</name>
</gene>
<dbReference type="Proteomes" id="UP000186228">
    <property type="component" value="Unassembled WGS sequence"/>
</dbReference>
<name>A0A1C3W0Z0_9HYPH</name>
<evidence type="ECO:0008006" key="4">
    <source>
        <dbReference type="Google" id="ProtNLM"/>
    </source>
</evidence>
<keyword evidence="3" id="KW-1185">Reference proteome</keyword>
<accession>A0A1C3W0Z0</accession>
<protein>
    <recommendedName>
        <fullName evidence="4">CHRD domain-containing protein</fullName>
    </recommendedName>
</protein>
<dbReference type="STRING" id="52131.GA0061100_11018"/>
<reference evidence="3" key="1">
    <citation type="submission" date="2016-08" db="EMBL/GenBank/DDBJ databases">
        <authorList>
            <person name="Varghese N."/>
            <person name="Submissions Spin"/>
        </authorList>
    </citation>
    <scope>NUCLEOTIDE SEQUENCE [LARGE SCALE GENOMIC DNA]</scope>
    <source>
        <strain evidence="3">CCBAU 57015</strain>
    </source>
</reference>
<dbReference type="AlphaFoldDB" id="A0A1C3W0Z0"/>
<dbReference type="RefSeq" id="WP_208621583.1">
    <property type="nucleotide sequence ID" value="NZ_FMAC01000010.1"/>
</dbReference>
<evidence type="ECO:0000313" key="3">
    <source>
        <dbReference type="Proteomes" id="UP000186228"/>
    </source>
</evidence>
<sequence>MTTRKHLLQPVAATIFVSALALTAGTASAESYKAHLTPLNVGKIGTSAEGDATFKIVGDNLEVHIKMKGVPANIEHWEHFHGFPDGRNATCATPAQDKNKDGYVDLGETEPVMGTTMVPFNDKPEEMNIPTNTYPHADASGSYEYTKIVPLKALQEKFGETYKGGSIDLDKRVVMVHGVPKDHGLPTSVGSLGPIPSHVTLPIACGKIEKVAD</sequence>
<proteinExistence type="predicted"/>
<keyword evidence="1" id="KW-0732">Signal</keyword>
<feature type="chain" id="PRO_5008684949" description="CHRD domain-containing protein" evidence="1">
    <location>
        <begin position="30"/>
        <end position="213"/>
    </location>
</feature>
<dbReference type="EMBL" id="FMAC01000010">
    <property type="protein sequence ID" value="SCB33683.1"/>
    <property type="molecule type" value="Genomic_DNA"/>
</dbReference>